<dbReference type="Gene3D" id="3.40.50.300">
    <property type="entry name" value="P-loop containing nucleotide triphosphate hydrolases"/>
    <property type="match status" value="1"/>
</dbReference>
<proteinExistence type="predicted"/>
<dbReference type="PANTHER" id="PTHR13696:SF96">
    <property type="entry name" value="COBQ_COBB_MIND_PARA NUCLEOTIDE BINDING DOMAIN-CONTAINING PROTEIN"/>
    <property type="match status" value="1"/>
</dbReference>
<gene>
    <name evidence="2" type="ORF">GCM10022279_18820</name>
</gene>
<dbReference type="Pfam" id="PF01656">
    <property type="entry name" value="CbiA"/>
    <property type="match status" value="1"/>
</dbReference>
<evidence type="ECO:0000259" key="1">
    <source>
        <dbReference type="Pfam" id="PF01656"/>
    </source>
</evidence>
<evidence type="ECO:0000313" key="3">
    <source>
        <dbReference type="Proteomes" id="UP001501627"/>
    </source>
</evidence>
<feature type="domain" description="CobQ/CobB/MinD/ParA nucleotide binding" evidence="1">
    <location>
        <begin position="4"/>
        <end position="178"/>
    </location>
</feature>
<keyword evidence="3" id="KW-1185">Reference proteome</keyword>
<dbReference type="PIRSF" id="PIRSF009320">
    <property type="entry name" value="Nuc_binding_HP_1000"/>
    <property type="match status" value="1"/>
</dbReference>
<dbReference type="InterPro" id="IPR050678">
    <property type="entry name" value="DNA_Partitioning_ATPase"/>
</dbReference>
<evidence type="ECO:0000313" key="2">
    <source>
        <dbReference type="EMBL" id="GAA3995431.1"/>
    </source>
</evidence>
<dbReference type="CDD" id="cd02042">
    <property type="entry name" value="ParAB_family"/>
    <property type="match status" value="1"/>
</dbReference>
<name>A0ABP7RCW9_9BURK</name>
<dbReference type="InterPro" id="IPR027417">
    <property type="entry name" value="P-loop_NTPase"/>
</dbReference>
<protein>
    <submittedName>
        <fullName evidence="2">ParA family protein</fullName>
    </submittedName>
</protein>
<dbReference type="Proteomes" id="UP001501627">
    <property type="component" value="Unassembled WGS sequence"/>
</dbReference>
<sequence length="207" mass="23049">MPVVAVANPKGGVGKSTLATNIAGYWASRGHAVALGDIDRQQSARLWLQQRPESAAPIALWDARPDWLGQPPRGSTHAVLDTPAGLQGWRLNDVLRQADRIVIPLQPSVFDMFATREFLNDLAQQLERDPARVGIIGTRVDERTIAAEHLREFIDDLGFTRLGTLRNAQNYVHLAAQGLTLFDVSPSRVRRDLEQWQTLCQWLDEVG</sequence>
<reference evidence="3" key="1">
    <citation type="journal article" date="2019" name="Int. J. Syst. Evol. Microbiol.">
        <title>The Global Catalogue of Microorganisms (GCM) 10K type strain sequencing project: providing services to taxonomists for standard genome sequencing and annotation.</title>
        <authorList>
            <consortium name="The Broad Institute Genomics Platform"/>
            <consortium name="The Broad Institute Genome Sequencing Center for Infectious Disease"/>
            <person name="Wu L."/>
            <person name="Ma J."/>
        </authorList>
    </citation>
    <scope>NUCLEOTIDE SEQUENCE [LARGE SCALE GENOMIC DNA]</scope>
    <source>
        <strain evidence="3">JCM 17561</strain>
    </source>
</reference>
<dbReference type="PANTHER" id="PTHR13696">
    <property type="entry name" value="P-LOOP CONTAINING NUCLEOSIDE TRIPHOSPHATE HYDROLASE"/>
    <property type="match status" value="1"/>
</dbReference>
<organism evidence="2 3">
    <name type="scientific">Comamonas faecalis</name>
    <dbReference type="NCBI Taxonomy" id="1387849"/>
    <lineage>
        <taxon>Bacteria</taxon>
        <taxon>Pseudomonadati</taxon>
        <taxon>Pseudomonadota</taxon>
        <taxon>Betaproteobacteria</taxon>
        <taxon>Burkholderiales</taxon>
        <taxon>Comamonadaceae</taxon>
        <taxon>Comamonas</taxon>
    </lineage>
</organism>
<dbReference type="EMBL" id="BAABBP010000014">
    <property type="protein sequence ID" value="GAA3995431.1"/>
    <property type="molecule type" value="Genomic_DNA"/>
</dbReference>
<comment type="caution">
    <text evidence="2">The sequence shown here is derived from an EMBL/GenBank/DDBJ whole genome shotgun (WGS) entry which is preliminary data.</text>
</comment>
<dbReference type="InterPro" id="IPR002586">
    <property type="entry name" value="CobQ/CobB/MinD/ParA_Nub-bd_dom"/>
</dbReference>
<dbReference type="RefSeq" id="WP_344869517.1">
    <property type="nucleotide sequence ID" value="NZ_BAABBP010000014.1"/>
</dbReference>
<dbReference type="SUPFAM" id="SSF52540">
    <property type="entry name" value="P-loop containing nucleoside triphosphate hydrolases"/>
    <property type="match status" value="1"/>
</dbReference>
<accession>A0ABP7RCW9</accession>